<gene>
    <name evidence="2" type="ORF">GA0074695_6516</name>
</gene>
<feature type="domain" description="DUF559" evidence="1">
    <location>
        <begin position="268"/>
        <end position="344"/>
    </location>
</feature>
<organism evidence="2 3">
    <name type="scientific">Micromonospora viridifaciens</name>
    <dbReference type="NCBI Taxonomy" id="1881"/>
    <lineage>
        <taxon>Bacteria</taxon>
        <taxon>Bacillati</taxon>
        <taxon>Actinomycetota</taxon>
        <taxon>Actinomycetes</taxon>
        <taxon>Micromonosporales</taxon>
        <taxon>Micromonosporaceae</taxon>
        <taxon>Micromonospora</taxon>
    </lineage>
</organism>
<dbReference type="AlphaFoldDB" id="A0A1C5A264"/>
<name>A0A1C5A264_MICVI</name>
<evidence type="ECO:0000313" key="3">
    <source>
        <dbReference type="Proteomes" id="UP000198242"/>
    </source>
</evidence>
<dbReference type="Proteomes" id="UP000198242">
    <property type="component" value="Chromosome I"/>
</dbReference>
<accession>A0A1C5A264</accession>
<dbReference type="Pfam" id="PF04480">
    <property type="entry name" value="DUF559"/>
    <property type="match status" value="1"/>
</dbReference>
<dbReference type="InterPro" id="IPR007569">
    <property type="entry name" value="DUF559"/>
</dbReference>
<proteinExistence type="predicted"/>
<keyword evidence="3" id="KW-1185">Reference proteome</keyword>
<reference evidence="3" key="1">
    <citation type="submission" date="2016-06" db="EMBL/GenBank/DDBJ databases">
        <authorList>
            <person name="Varghese N."/>
            <person name="Submissions Spin"/>
        </authorList>
    </citation>
    <scope>NUCLEOTIDE SEQUENCE [LARGE SCALE GENOMIC DNA]</scope>
    <source>
        <strain evidence="3">DSM 43909</strain>
    </source>
</reference>
<dbReference type="EMBL" id="LT607411">
    <property type="protein sequence ID" value="SCF39288.1"/>
    <property type="molecule type" value="Genomic_DNA"/>
</dbReference>
<evidence type="ECO:0000313" key="2">
    <source>
        <dbReference type="EMBL" id="SCF39288.1"/>
    </source>
</evidence>
<protein>
    <recommendedName>
        <fullName evidence="1">DUF559 domain-containing protein</fullName>
    </recommendedName>
</protein>
<evidence type="ECO:0000259" key="1">
    <source>
        <dbReference type="Pfam" id="PF04480"/>
    </source>
</evidence>
<sequence length="351" mass="38549">MAPGGAETFQDLFFVHRGQRLGRGVCRVVGVGSGSTRPRASLRRALPGDDADELTWLLFRQEDVISLEQVLQHLSRKAVRHRVASGRWRQVHPAVFVTHNGPVGIAQLWWIAVLAAGPAAVLGGLTAAQAGGLRGFPDRVVHLLLPASCRRGPLPQGVLAHRTTHLPARDVLAVGQPPRTMAARSIVDAAQWAASDGQARAIVAAAFQQRLVGGDDVYQVLDQMPRVRRRRLILATATDAAGGAHSGGELDFLSLVRRSGLPEPTRQRIRRDATGRRRYLDAYFEEWRVHVEIDGGQHLDPAHAWADMRRQNDLWVDGDRVLRFPTWVLRAQPEEVVAQLRAALRAAGWAG</sequence>